<keyword evidence="3" id="KW-0378">Hydrolase</keyword>
<organism evidence="6 7">
    <name type="scientific">candidate division KSB3 bacterium</name>
    <dbReference type="NCBI Taxonomy" id="2044937"/>
    <lineage>
        <taxon>Bacteria</taxon>
        <taxon>candidate division KSB3</taxon>
    </lineage>
</organism>
<evidence type="ECO:0000313" key="6">
    <source>
        <dbReference type="EMBL" id="MBD3326220.1"/>
    </source>
</evidence>
<evidence type="ECO:0000256" key="2">
    <source>
        <dbReference type="ARBA" id="ARBA00022723"/>
    </source>
</evidence>
<evidence type="ECO:0000256" key="5">
    <source>
        <dbReference type="ARBA" id="ARBA00024029"/>
    </source>
</evidence>
<dbReference type="PANTHER" id="PTHR35005">
    <property type="entry name" value="3-DEHYDRO-SCYLLO-INOSOSE HYDROLASE"/>
    <property type="match status" value="1"/>
</dbReference>
<keyword evidence="2" id="KW-0479">Metal-binding</keyword>
<evidence type="ECO:0000256" key="4">
    <source>
        <dbReference type="ARBA" id="ARBA00022833"/>
    </source>
</evidence>
<keyword evidence="4" id="KW-0862">Zinc</keyword>
<accession>A0A9D5Q6W3</accession>
<dbReference type="InterPro" id="IPR024087">
    <property type="entry name" value="Creatininase-like_sf"/>
</dbReference>
<dbReference type="PANTHER" id="PTHR35005:SF1">
    <property type="entry name" value="2-AMINO-5-FORMYLAMINO-6-RIBOSYLAMINOPYRIMIDIN-4(3H)-ONE 5'-MONOPHOSPHATE DEFORMYLASE"/>
    <property type="match status" value="1"/>
</dbReference>
<evidence type="ECO:0000256" key="3">
    <source>
        <dbReference type="ARBA" id="ARBA00022801"/>
    </source>
</evidence>
<dbReference type="Proteomes" id="UP000649604">
    <property type="component" value="Unassembled WGS sequence"/>
</dbReference>
<dbReference type="GO" id="GO:0046872">
    <property type="term" value="F:metal ion binding"/>
    <property type="evidence" value="ECO:0007669"/>
    <property type="project" value="UniProtKB-KW"/>
</dbReference>
<dbReference type="Pfam" id="PF02633">
    <property type="entry name" value="Creatininase"/>
    <property type="match status" value="1"/>
</dbReference>
<comment type="similarity">
    <text evidence="5">Belongs to the creatininase superfamily.</text>
</comment>
<reference evidence="6" key="1">
    <citation type="submission" date="2019-11" db="EMBL/GenBank/DDBJ databases">
        <title>Microbial mats filling the niche in hypersaline microbial mats.</title>
        <authorList>
            <person name="Wong H.L."/>
            <person name="Macleod F.I."/>
            <person name="White R.A. III"/>
            <person name="Burns B.P."/>
        </authorList>
    </citation>
    <scope>NUCLEOTIDE SEQUENCE</scope>
    <source>
        <strain evidence="6">Rbin_158</strain>
    </source>
</reference>
<evidence type="ECO:0000256" key="1">
    <source>
        <dbReference type="ARBA" id="ARBA00001947"/>
    </source>
</evidence>
<dbReference type="Gene3D" id="3.40.50.10310">
    <property type="entry name" value="Creatininase"/>
    <property type="match status" value="1"/>
</dbReference>
<dbReference type="InterPro" id="IPR003785">
    <property type="entry name" value="Creatininase/forma_Hydrolase"/>
</dbReference>
<dbReference type="SUPFAM" id="SSF102215">
    <property type="entry name" value="Creatininase"/>
    <property type="match status" value="1"/>
</dbReference>
<sequence length="264" mass="28109">MSVHRLLDMTWEEIRACSATGAMAILPLGSVEQHGPHLPIKTDTALITAVVEATLARLPDDVQVALAPTCWLGASHHHLPFFALSVTERTYIDILTQLGTCLADGGFQRLFILNGHGGNTAPLRVALNEIRRVRPAFLVAAAEYWSLGKPVIEAIRTSHTGGTGHAGEVETSLMLHLAPNAVKNHELLTARIPCLPTGFERDLVSGGPVSLAMAWDQLSASGVLGDPGQATADKGQRFFDGIVNAVVEALLTFYTLDPSALQAA</sequence>
<comment type="cofactor">
    <cofactor evidence="1">
        <name>Zn(2+)</name>
        <dbReference type="ChEBI" id="CHEBI:29105"/>
    </cofactor>
</comment>
<evidence type="ECO:0000313" key="7">
    <source>
        <dbReference type="Proteomes" id="UP000649604"/>
    </source>
</evidence>
<comment type="caution">
    <text evidence="6">The sequence shown here is derived from an EMBL/GenBank/DDBJ whole genome shotgun (WGS) entry which is preliminary data.</text>
</comment>
<dbReference type="EMBL" id="WJJP01000540">
    <property type="protein sequence ID" value="MBD3326220.1"/>
    <property type="molecule type" value="Genomic_DNA"/>
</dbReference>
<dbReference type="AlphaFoldDB" id="A0A9D5Q6W3"/>
<dbReference type="GO" id="GO:0016811">
    <property type="term" value="F:hydrolase activity, acting on carbon-nitrogen (but not peptide) bonds, in linear amides"/>
    <property type="evidence" value="ECO:0007669"/>
    <property type="project" value="TreeGrafter"/>
</dbReference>
<protein>
    <submittedName>
        <fullName evidence="6">Creatininase family protein</fullName>
    </submittedName>
</protein>
<name>A0A9D5Q6W3_9BACT</name>
<proteinExistence type="inferred from homology"/>
<dbReference type="GO" id="GO:0009231">
    <property type="term" value="P:riboflavin biosynthetic process"/>
    <property type="evidence" value="ECO:0007669"/>
    <property type="project" value="TreeGrafter"/>
</dbReference>
<gene>
    <name evidence="6" type="ORF">GF339_16655</name>
</gene>